<dbReference type="STRING" id="648996.Theam_1193"/>
<protein>
    <submittedName>
        <fullName evidence="1">Uncharacterized protein</fullName>
    </submittedName>
</protein>
<sequence>MSGSGKISMETIVDVALRGVAVAWKKYYEITGEWLWAAPEYYLTSKIFESLGKAGVWVTLEEDMNNNIAYSNSCRPGRYPKRLTQNKRSDLSIWWKDGTLRGIVEVKVLRSSNYKPLEKDVHRICDLLNLKRDSTVQFGMIVAYTDRCSGRTKSSKERVEEVIGNVEKLIDKVAGTKLSNPSFIKDSLIKTVRDEDSSWGALACIIKR</sequence>
<dbReference type="OrthoDB" id="5516250at2"/>
<dbReference type="KEGG" id="tam:Theam_1193"/>
<organism evidence="1 2">
    <name type="scientific">Thermovibrio ammonificans (strain DSM 15698 / JCM 12110 / HB-1)</name>
    <dbReference type="NCBI Taxonomy" id="648996"/>
    <lineage>
        <taxon>Bacteria</taxon>
        <taxon>Pseudomonadati</taxon>
        <taxon>Aquificota</taxon>
        <taxon>Aquificia</taxon>
        <taxon>Desulfurobacteriales</taxon>
        <taxon>Desulfurobacteriaceae</taxon>
        <taxon>Thermovibrio</taxon>
    </lineage>
</organism>
<gene>
    <name evidence="1" type="ordered locus">Theam_1193</name>
</gene>
<dbReference type="AlphaFoldDB" id="E8T2U8"/>
<name>E8T2U8_THEA1</name>
<dbReference type="Proteomes" id="UP000006362">
    <property type="component" value="Chromosome"/>
</dbReference>
<reference evidence="1" key="1">
    <citation type="submission" date="2011-01" db="EMBL/GenBank/DDBJ databases">
        <title>Complete sequence of chromosome of Thermovibrio ammonificans HB-1.</title>
        <authorList>
            <consortium name="US DOE Joint Genome Institute"/>
            <person name="Lucas S."/>
            <person name="Copeland A."/>
            <person name="Lapidus A."/>
            <person name="Cheng J.-F."/>
            <person name="Goodwin L."/>
            <person name="Pitluck S."/>
            <person name="Davenport K."/>
            <person name="Detter J.C."/>
            <person name="Han C."/>
            <person name="Tapia R."/>
            <person name="Land M."/>
            <person name="Hauser L."/>
            <person name="Kyrpides N."/>
            <person name="Ivanova N."/>
            <person name="Ovchinnikova G."/>
            <person name="Vetriani C."/>
            <person name="Woyke T."/>
        </authorList>
    </citation>
    <scope>NUCLEOTIDE SEQUENCE [LARGE SCALE GENOMIC DNA]</scope>
    <source>
        <strain evidence="1">HB-1</strain>
    </source>
</reference>
<dbReference type="EMBL" id="CP002444">
    <property type="protein sequence ID" value="ADU97157.1"/>
    <property type="molecule type" value="Genomic_DNA"/>
</dbReference>
<keyword evidence="2" id="KW-1185">Reference proteome</keyword>
<dbReference type="RefSeq" id="WP_013537943.1">
    <property type="nucleotide sequence ID" value="NC_014926.1"/>
</dbReference>
<proteinExistence type="predicted"/>
<dbReference type="HOGENOM" id="CLU_1318994_0_0_0"/>
<evidence type="ECO:0000313" key="2">
    <source>
        <dbReference type="Proteomes" id="UP000006362"/>
    </source>
</evidence>
<evidence type="ECO:0000313" key="1">
    <source>
        <dbReference type="EMBL" id="ADU97157.1"/>
    </source>
</evidence>
<accession>E8T2U8</accession>
<dbReference type="eggNOG" id="ENOG50333NV">
    <property type="taxonomic scope" value="Bacteria"/>
</dbReference>